<dbReference type="AlphaFoldDB" id="A0A382MMB9"/>
<reference evidence="4" key="1">
    <citation type="submission" date="2018-05" db="EMBL/GenBank/DDBJ databases">
        <authorList>
            <person name="Lanie J.A."/>
            <person name="Ng W.-L."/>
            <person name="Kazmierczak K.M."/>
            <person name="Andrzejewski T.M."/>
            <person name="Davidsen T.M."/>
            <person name="Wayne K.J."/>
            <person name="Tettelin H."/>
            <person name="Glass J.I."/>
            <person name="Rusch D."/>
            <person name="Podicherti R."/>
            <person name="Tsui H.-C.T."/>
            <person name="Winkler M.E."/>
        </authorList>
    </citation>
    <scope>NUCLEOTIDE SEQUENCE</scope>
</reference>
<dbReference type="InterPro" id="IPR041679">
    <property type="entry name" value="DNA2/NAM7-like_C"/>
</dbReference>
<feature type="domain" description="Restriction endonuclease type II-like" evidence="3">
    <location>
        <begin position="114"/>
        <end position="204"/>
    </location>
</feature>
<dbReference type="FunFam" id="3.40.960.10:FF:000002">
    <property type="entry name" value="DNA helicase related protein"/>
    <property type="match status" value="1"/>
</dbReference>
<evidence type="ECO:0000313" key="4">
    <source>
        <dbReference type="EMBL" id="SVC49638.1"/>
    </source>
</evidence>
<dbReference type="Pfam" id="PF18741">
    <property type="entry name" value="MTES_1575"/>
    <property type="match status" value="1"/>
</dbReference>
<dbReference type="SUPFAM" id="SSF52980">
    <property type="entry name" value="Restriction endonuclease-like"/>
    <property type="match status" value="1"/>
</dbReference>
<feature type="non-terminal residue" evidence="4">
    <location>
        <position position="382"/>
    </location>
</feature>
<dbReference type="InterPro" id="IPR011335">
    <property type="entry name" value="Restrct_endonuc-II-like"/>
</dbReference>
<feature type="domain" description="DNA2/NAM7 helicase-like C-terminal" evidence="2">
    <location>
        <begin position="9"/>
        <end position="69"/>
    </location>
</feature>
<evidence type="ECO:0000259" key="3">
    <source>
        <dbReference type="Pfam" id="PF18741"/>
    </source>
</evidence>
<gene>
    <name evidence="4" type="ORF">METZ01_LOCUS302492</name>
</gene>
<dbReference type="InterPro" id="IPR021754">
    <property type="entry name" value="DUF3320"/>
</dbReference>
<dbReference type="InterPro" id="IPR027417">
    <property type="entry name" value="P-loop_NTPase"/>
</dbReference>
<proteinExistence type="predicted"/>
<evidence type="ECO:0000259" key="1">
    <source>
        <dbReference type="Pfam" id="PF11784"/>
    </source>
</evidence>
<feature type="domain" description="DUF3320" evidence="1">
    <location>
        <begin position="265"/>
        <end position="306"/>
    </location>
</feature>
<accession>A0A382MMB9</accession>
<feature type="non-terminal residue" evidence="4">
    <location>
        <position position="1"/>
    </location>
</feature>
<organism evidence="4">
    <name type="scientific">marine metagenome</name>
    <dbReference type="NCBI Taxonomy" id="408172"/>
    <lineage>
        <taxon>unclassified sequences</taxon>
        <taxon>metagenomes</taxon>
        <taxon>ecological metagenomes</taxon>
    </lineage>
</organism>
<name>A0A382MMB9_9ZZZZ</name>
<sequence>ETRLDGFFVKNLENVQGDERDVIIFSTGYGKDQNNKFTNNFGPVGRKLGWRRLNVAITRARRRLEVITSIEAGWIKPKSEAARHFKKFLEYAEHGPSVLEIDLTDSLGDAESPFEEEVIRTIKSWGYEVVPQVGCASYRIDLGVRHPNRKGTYCLAIECDGAMYHSSKVARDRDRIRQQVLERLGWRIHRIWGPTWYNERKVAEGALKVALEEASSKGPLQIFRKEKNEQESFVVTVTAPDETNLKDIVSDYEVTSLQSNWKGKDGFYEQWEKSTIAQQIEKVIKKESPIHFELMVHRIRDAWGFKSASKKMTERTMNIFNYSVKKSGITKDQNGFIWSSSKHSMVKARGPSRNGDARKAEHVPMEEIILVFKELKSISHDT</sequence>
<dbReference type="Gene3D" id="3.40.50.300">
    <property type="entry name" value="P-loop containing nucleotide triphosphate hydrolases"/>
    <property type="match status" value="1"/>
</dbReference>
<protein>
    <submittedName>
        <fullName evidence="4">Uncharacterized protein</fullName>
    </submittedName>
</protein>
<dbReference type="Gene3D" id="3.40.960.10">
    <property type="entry name" value="VSR Endonuclease"/>
    <property type="match status" value="1"/>
</dbReference>
<evidence type="ECO:0000259" key="2">
    <source>
        <dbReference type="Pfam" id="PF13087"/>
    </source>
</evidence>
<dbReference type="Pfam" id="PF11784">
    <property type="entry name" value="DUF3320"/>
    <property type="match status" value="1"/>
</dbReference>
<dbReference type="InterPro" id="IPR049468">
    <property type="entry name" value="Restrct_endonuc-II-like_dom"/>
</dbReference>
<dbReference type="Pfam" id="PF13087">
    <property type="entry name" value="AAA_12"/>
    <property type="match status" value="1"/>
</dbReference>
<dbReference type="EMBL" id="UINC01094419">
    <property type="protein sequence ID" value="SVC49638.1"/>
    <property type="molecule type" value="Genomic_DNA"/>
</dbReference>